<evidence type="ECO:0000256" key="1">
    <source>
        <dbReference type="SAM" id="MobiDB-lite"/>
    </source>
</evidence>
<sequence length="233" mass="25708">MGVWFGYSAIVAIFAVNFEALCEKYATDDDGEPTDNALLWDLIAGFVPAYFQDWLFDYVAVILYNTNRMFNSLWSESSLQASVARDYSIFFWIVAFGAYLLSVTWADISNEAWSCEGECDTEDEDEDVDAASFNPSVAVKLMARAVPRHAWPFAAIFLLLIGNKVADALRVVPYLKYELLKRAKVASDASVAESLEPGDADLGAPAGWSLRGNQTARSVTSTSTPSTLRLLTH</sequence>
<evidence type="ECO:0000313" key="3">
    <source>
        <dbReference type="EMBL" id="CAE0701846.1"/>
    </source>
</evidence>
<accession>A0A7S4EBD2</accession>
<dbReference type="AlphaFoldDB" id="A0A7S4EBD2"/>
<proteinExistence type="predicted"/>
<reference evidence="3" key="1">
    <citation type="submission" date="2021-01" db="EMBL/GenBank/DDBJ databases">
        <authorList>
            <person name="Corre E."/>
            <person name="Pelletier E."/>
            <person name="Niang G."/>
            <person name="Scheremetjew M."/>
            <person name="Finn R."/>
            <person name="Kale V."/>
            <person name="Holt S."/>
            <person name="Cochrane G."/>
            <person name="Meng A."/>
            <person name="Brown T."/>
            <person name="Cohen L."/>
        </authorList>
    </citation>
    <scope>NUCLEOTIDE SEQUENCE</scope>
    <source>
        <strain evidence="3">CCMP1756</strain>
    </source>
</reference>
<protein>
    <submittedName>
        <fullName evidence="3">Uncharacterized protein</fullName>
    </submittedName>
</protein>
<name>A0A7S4EBD2_9STRA</name>
<feature type="transmembrane region" description="Helical" evidence="2">
    <location>
        <begin position="150"/>
        <end position="172"/>
    </location>
</feature>
<feature type="region of interest" description="Disordered" evidence="1">
    <location>
        <begin position="213"/>
        <end position="233"/>
    </location>
</feature>
<feature type="transmembrane region" description="Helical" evidence="2">
    <location>
        <begin position="87"/>
        <end position="106"/>
    </location>
</feature>
<feature type="transmembrane region" description="Helical" evidence="2">
    <location>
        <begin position="38"/>
        <end position="66"/>
    </location>
</feature>
<keyword evidence="2" id="KW-0472">Membrane</keyword>
<keyword evidence="2" id="KW-1133">Transmembrane helix</keyword>
<organism evidence="3">
    <name type="scientific">Pelagomonas calceolata</name>
    <dbReference type="NCBI Taxonomy" id="35677"/>
    <lineage>
        <taxon>Eukaryota</taxon>
        <taxon>Sar</taxon>
        <taxon>Stramenopiles</taxon>
        <taxon>Ochrophyta</taxon>
        <taxon>Pelagophyceae</taxon>
        <taxon>Pelagomonadales</taxon>
        <taxon>Pelagomonadaceae</taxon>
        <taxon>Pelagomonas</taxon>
    </lineage>
</organism>
<evidence type="ECO:0000256" key="2">
    <source>
        <dbReference type="SAM" id="Phobius"/>
    </source>
</evidence>
<gene>
    <name evidence="3" type="ORF">PCAL00307_LOCUS17282</name>
</gene>
<dbReference type="EMBL" id="HBIW01020110">
    <property type="protein sequence ID" value="CAE0701846.1"/>
    <property type="molecule type" value="Transcribed_RNA"/>
</dbReference>
<keyword evidence="2" id="KW-0812">Transmembrane</keyword>
<feature type="compositionally biased region" description="Low complexity" evidence="1">
    <location>
        <begin position="215"/>
        <end position="233"/>
    </location>
</feature>